<reference evidence="1" key="1">
    <citation type="submission" date="2021-12" db="EMBL/GenBank/DDBJ databases">
        <authorList>
            <person name="Rodrigo-Torres L."/>
            <person name="Arahal R. D."/>
            <person name="Lucena T."/>
        </authorList>
    </citation>
    <scope>NUCLEOTIDE SEQUENCE</scope>
    <source>
        <strain evidence="1">CECT 8267</strain>
    </source>
</reference>
<dbReference type="EMBL" id="CAKLPX010000001">
    <property type="protein sequence ID" value="CAH0991531.1"/>
    <property type="molecule type" value="Genomic_DNA"/>
</dbReference>
<name>A0ABN8EGX1_9GAMM</name>
<organism evidence="1 2">
    <name type="scientific">Sinobacterium norvegicum</name>
    <dbReference type="NCBI Taxonomy" id="1641715"/>
    <lineage>
        <taxon>Bacteria</taxon>
        <taxon>Pseudomonadati</taxon>
        <taxon>Pseudomonadota</taxon>
        <taxon>Gammaproteobacteria</taxon>
        <taxon>Cellvibrionales</taxon>
        <taxon>Spongiibacteraceae</taxon>
        <taxon>Sinobacterium</taxon>
    </lineage>
</organism>
<sequence>MTIQIKHIAVITRRFSLESNYPGGINQLIFDSPCDAISQDNFLIAVHFHSELSARKFIRKLTRQHLIYSPDGHYSDILLLNYSDTRRQHCDWLVVNNQLDNTLFCHSALEQAKQISGLEL</sequence>
<protein>
    <submittedName>
        <fullName evidence="1">Uncharacterized protein</fullName>
    </submittedName>
</protein>
<evidence type="ECO:0000313" key="1">
    <source>
        <dbReference type="EMBL" id="CAH0991531.1"/>
    </source>
</evidence>
<dbReference type="RefSeq" id="WP_237444177.1">
    <property type="nucleotide sequence ID" value="NZ_CAKLPX010000001.1"/>
</dbReference>
<accession>A0ABN8EGX1</accession>
<evidence type="ECO:0000313" key="2">
    <source>
        <dbReference type="Proteomes" id="UP000838100"/>
    </source>
</evidence>
<proteinExistence type="predicted"/>
<gene>
    <name evidence="1" type="ORF">SIN8267_01637</name>
</gene>
<keyword evidence="2" id="KW-1185">Reference proteome</keyword>
<comment type="caution">
    <text evidence="1">The sequence shown here is derived from an EMBL/GenBank/DDBJ whole genome shotgun (WGS) entry which is preliminary data.</text>
</comment>
<dbReference type="Proteomes" id="UP000838100">
    <property type="component" value="Unassembled WGS sequence"/>
</dbReference>